<dbReference type="AlphaFoldDB" id="A0AAD6TT91"/>
<feature type="non-terminal residue" evidence="2">
    <location>
        <position position="233"/>
    </location>
</feature>
<dbReference type="Proteomes" id="UP001222325">
    <property type="component" value="Unassembled WGS sequence"/>
</dbReference>
<protein>
    <recommendedName>
        <fullName evidence="4">F-box domain-containing protein</fullName>
    </recommendedName>
</protein>
<reference evidence="2" key="1">
    <citation type="submission" date="2023-03" db="EMBL/GenBank/DDBJ databases">
        <title>Massive genome expansion in bonnet fungi (Mycena s.s.) driven by repeated elements and novel gene families across ecological guilds.</title>
        <authorList>
            <consortium name="Lawrence Berkeley National Laboratory"/>
            <person name="Harder C.B."/>
            <person name="Miyauchi S."/>
            <person name="Viragh M."/>
            <person name="Kuo A."/>
            <person name="Thoen E."/>
            <person name="Andreopoulos B."/>
            <person name="Lu D."/>
            <person name="Skrede I."/>
            <person name="Drula E."/>
            <person name="Henrissat B."/>
            <person name="Morin E."/>
            <person name="Kohler A."/>
            <person name="Barry K."/>
            <person name="LaButti K."/>
            <person name="Morin E."/>
            <person name="Salamov A."/>
            <person name="Lipzen A."/>
            <person name="Mereny Z."/>
            <person name="Hegedus B."/>
            <person name="Baldrian P."/>
            <person name="Stursova M."/>
            <person name="Weitz H."/>
            <person name="Taylor A."/>
            <person name="Grigoriev I.V."/>
            <person name="Nagy L.G."/>
            <person name="Martin F."/>
            <person name="Kauserud H."/>
        </authorList>
    </citation>
    <scope>NUCLEOTIDE SEQUENCE</scope>
    <source>
        <strain evidence="2">CBHHK173m</strain>
    </source>
</reference>
<evidence type="ECO:0008006" key="4">
    <source>
        <dbReference type="Google" id="ProtNLM"/>
    </source>
</evidence>
<organism evidence="2 3">
    <name type="scientific">Mycena belliarum</name>
    <dbReference type="NCBI Taxonomy" id="1033014"/>
    <lineage>
        <taxon>Eukaryota</taxon>
        <taxon>Fungi</taxon>
        <taxon>Dikarya</taxon>
        <taxon>Basidiomycota</taxon>
        <taxon>Agaricomycotina</taxon>
        <taxon>Agaricomycetes</taxon>
        <taxon>Agaricomycetidae</taxon>
        <taxon>Agaricales</taxon>
        <taxon>Marasmiineae</taxon>
        <taxon>Mycenaceae</taxon>
        <taxon>Mycena</taxon>
    </lineage>
</organism>
<evidence type="ECO:0000313" key="2">
    <source>
        <dbReference type="EMBL" id="KAJ7076845.1"/>
    </source>
</evidence>
<evidence type="ECO:0000313" key="3">
    <source>
        <dbReference type="Proteomes" id="UP001222325"/>
    </source>
</evidence>
<proteinExistence type="predicted"/>
<dbReference type="EMBL" id="JARJCN010000077">
    <property type="protein sequence ID" value="KAJ7076845.1"/>
    <property type="molecule type" value="Genomic_DNA"/>
</dbReference>
<keyword evidence="3" id="KW-1185">Reference proteome</keyword>
<comment type="caution">
    <text evidence="2">The sequence shown here is derived from an EMBL/GenBank/DDBJ whole genome shotgun (WGS) entry which is preliminary data.</text>
</comment>
<feature type="signal peptide" evidence="1">
    <location>
        <begin position="1"/>
        <end position="21"/>
    </location>
</feature>
<gene>
    <name evidence="2" type="ORF">B0H15DRAFT_752897</name>
</gene>
<accession>A0AAD6TT91</accession>
<name>A0AAD6TT91_9AGAR</name>
<sequence length="233" mass="26320">MVFSFTLLPTELALEIIRVAALPIYEDATAPRPSYATALSMASVSHAMRSATMPHLLHTVVLSSSLQVLRFIDSILLQKELSAPFSALALDYPKLVRRFWSTDCWEALMDASPDYFINYSALYEIMRGVDSLGLNFRSLHLLYNGLTSSGADPAQDWKCHHVTFAGSIPRWKPLTSNLEGMAFLSRITHLTLWIPTHDSPWLPPQTQNSPVPRWIMDIPFSFFRNLTHLAFPL</sequence>
<keyword evidence="1" id="KW-0732">Signal</keyword>
<evidence type="ECO:0000256" key="1">
    <source>
        <dbReference type="SAM" id="SignalP"/>
    </source>
</evidence>
<feature type="chain" id="PRO_5042065301" description="F-box domain-containing protein" evidence="1">
    <location>
        <begin position="22"/>
        <end position="233"/>
    </location>
</feature>